<dbReference type="InterPro" id="IPR014014">
    <property type="entry name" value="RNA_helicase_DEAD_Q_motif"/>
</dbReference>
<feature type="domain" description="DEAD-box RNA helicase Q" evidence="7">
    <location>
        <begin position="5"/>
        <end position="33"/>
    </location>
</feature>
<name>A0A0U1D1X3_9MYCO</name>
<evidence type="ECO:0000256" key="3">
    <source>
        <dbReference type="ARBA" id="ARBA00022806"/>
    </source>
</evidence>
<protein>
    <submittedName>
        <fullName evidence="8">ATP-dependent RNA helicase</fullName>
    </submittedName>
</protein>
<evidence type="ECO:0000256" key="6">
    <source>
        <dbReference type="SAM" id="MobiDB-lite"/>
    </source>
</evidence>
<keyword evidence="4" id="KW-0067">ATP-binding</keyword>
<evidence type="ECO:0000313" key="8">
    <source>
        <dbReference type="EMBL" id="CQD06499.1"/>
    </source>
</evidence>
<dbReference type="PROSITE" id="PS51195">
    <property type="entry name" value="Q_MOTIF"/>
    <property type="match status" value="1"/>
</dbReference>
<accession>A0A0U1D1X3</accession>
<dbReference type="Gene3D" id="3.40.50.300">
    <property type="entry name" value="P-loop containing nucleotide triphosphate hydrolases"/>
    <property type="match status" value="1"/>
</dbReference>
<gene>
    <name evidence="8" type="ORF">BN970_01205</name>
</gene>
<reference evidence="8 9" key="1">
    <citation type="submission" date="2015-03" db="EMBL/GenBank/DDBJ databases">
        <authorList>
            <person name="Murphy D."/>
        </authorList>
    </citation>
    <scope>NUCLEOTIDE SEQUENCE [LARGE SCALE GENOMIC DNA]</scope>
    <source>
        <strain evidence="8 9">D16</strain>
    </source>
</reference>
<evidence type="ECO:0000256" key="2">
    <source>
        <dbReference type="ARBA" id="ARBA00022801"/>
    </source>
</evidence>
<feature type="short sequence motif" description="Q motif" evidence="5">
    <location>
        <begin position="5"/>
        <end position="33"/>
    </location>
</feature>
<organism evidence="8 9">
    <name type="scientific">Mycolicibacterium conceptionense</name>
    <dbReference type="NCBI Taxonomy" id="451644"/>
    <lineage>
        <taxon>Bacteria</taxon>
        <taxon>Bacillati</taxon>
        <taxon>Actinomycetota</taxon>
        <taxon>Actinomycetes</taxon>
        <taxon>Mycobacteriales</taxon>
        <taxon>Mycobacteriaceae</taxon>
        <taxon>Mycolicibacterium</taxon>
    </lineage>
</organism>
<dbReference type="GO" id="GO:0016787">
    <property type="term" value="F:hydrolase activity"/>
    <property type="evidence" value="ECO:0007669"/>
    <property type="project" value="UniProtKB-KW"/>
</dbReference>
<proteinExistence type="predicted"/>
<keyword evidence="3 8" id="KW-0347">Helicase</keyword>
<dbReference type="GO" id="GO:0003724">
    <property type="term" value="F:RNA helicase activity"/>
    <property type="evidence" value="ECO:0007669"/>
    <property type="project" value="InterPro"/>
</dbReference>
<keyword evidence="2" id="KW-0378">Hydrolase</keyword>
<evidence type="ECO:0000256" key="5">
    <source>
        <dbReference type="PROSITE-ProRule" id="PRU00552"/>
    </source>
</evidence>
<evidence type="ECO:0000256" key="1">
    <source>
        <dbReference type="ARBA" id="ARBA00022741"/>
    </source>
</evidence>
<dbReference type="GO" id="GO:0005524">
    <property type="term" value="F:ATP binding"/>
    <property type="evidence" value="ECO:0007669"/>
    <property type="project" value="UniProtKB-KW"/>
</dbReference>
<dbReference type="Proteomes" id="UP000182227">
    <property type="component" value="Unassembled WGS sequence"/>
</dbReference>
<dbReference type="EMBL" id="CTEF01000001">
    <property type="protein sequence ID" value="CQD06499.1"/>
    <property type="molecule type" value="Genomic_DNA"/>
</dbReference>
<keyword evidence="1" id="KW-0547">Nucleotide-binding</keyword>
<evidence type="ECO:0000313" key="9">
    <source>
        <dbReference type="Proteomes" id="UP000182227"/>
    </source>
</evidence>
<feature type="compositionally biased region" description="Low complexity" evidence="6">
    <location>
        <begin position="57"/>
        <end position="69"/>
    </location>
</feature>
<dbReference type="InterPro" id="IPR027417">
    <property type="entry name" value="P-loop_NTPase"/>
</dbReference>
<evidence type="ECO:0000256" key="4">
    <source>
        <dbReference type="ARBA" id="ARBA00022840"/>
    </source>
</evidence>
<dbReference type="SUPFAM" id="SSF52540">
    <property type="entry name" value="P-loop containing nucleoside triphosphate hydrolases"/>
    <property type="match status" value="1"/>
</dbReference>
<evidence type="ECO:0000259" key="7">
    <source>
        <dbReference type="PROSITE" id="PS51195"/>
    </source>
</evidence>
<sequence precursor="true">MSAQTSFADLGLPAPLVTALAANGVHSPFPIQAATLPDSLTGRDVLAAPHGSGRLTPSWWPASPRAAPAGHRTGRVR</sequence>
<feature type="region of interest" description="Disordered" evidence="6">
    <location>
        <begin position="45"/>
        <end position="77"/>
    </location>
</feature>
<dbReference type="AlphaFoldDB" id="A0A0U1D1X3"/>